<dbReference type="AlphaFoldDB" id="A0A561PPJ5"/>
<gene>
    <name evidence="1" type="ORF">FHW36_105461</name>
</gene>
<name>A0A561PPJ5_9BACT</name>
<dbReference type="Proteomes" id="UP000320811">
    <property type="component" value="Unassembled WGS sequence"/>
</dbReference>
<comment type="caution">
    <text evidence="1">The sequence shown here is derived from an EMBL/GenBank/DDBJ whole genome shotgun (WGS) entry which is preliminary data.</text>
</comment>
<reference evidence="1 2" key="1">
    <citation type="submission" date="2019-06" db="EMBL/GenBank/DDBJ databases">
        <title>Sorghum-associated microbial communities from plants grown in Nebraska, USA.</title>
        <authorList>
            <person name="Schachtman D."/>
        </authorList>
    </citation>
    <scope>NUCLEOTIDE SEQUENCE [LARGE SCALE GENOMIC DNA]</scope>
    <source>
        <strain evidence="1 2">1209</strain>
    </source>
</reference>
<evidence type="ECO:0000313" key="1">
    <source>
        <dbReference type="EMBL" id="TWF40020.1"/>
    </source>
</evidence>
<proteinExistence type="predicted"/>
<evidence type="ECO:0000313" key="2">
    <source>
        <dbReference type="Proteomes" id="UP000320811"/>
    </source>
</evidence>
<keyword evidence="2" id="KW-1185">Reference proteome</keyword>
<accession>A0A561PPJ5</accession>
<dbReference type="EMBL" id="VIWO01000005">
    <property type="protein sequence ID" value="TWF40020.1"/>
    <property type="molecule type" value="Genomic_DNA"/>
</dbReference>
<sequence length="87" mass="10442">MLIITKFVTQMFIRRPGTGHHQGPGYRNFLILPTRRSSFQYFLFIKLFMDNIKNMSPRFEGCIKVFFILGRNTTFLQFERMMDIVLQ</sequence>
<organism evidence="1 2">
    <name type="scientific">Chitinophaga polysaccharea</name>
    <dbReference type="NCBI Taxonomy" id="1293035"/>
    <lineage>
        <taxon>Bacteria</taxon>
        <taxon>Pseudomonadati</taxon>
        <taxon>Bacteroidota</taxon>
        <taxon>Chitinophagia</taxon>
        <taxon>Chitinophagales</taxon>
        <taxon>Chitinophagaceae</taxon>
        <taxon>Chitinophaga</taxon>
    </lineage>
</organism>
<protein>
    <submittedName>
        <fullName evidence="1">Uncharacterized protein</fullName>
    </submittedName>
</protein>